<feature type="region of interest" description="Disordered" evidence="3">
    <location>
        <begin position="211"/>
        <end position="232"/>
    </location>
</feature>
<feature type="compositionally biased region" description="Basic and acidic residues" evidence="3">
    <location>
        <begin position="95"/>
        <end position="112"/>
    </location>
</feature>
<proteinExistence type="predicted"/>
<evidence type="ECO:0000313" key="5">
    <source>
        <dbReference type="EMBL" id="MFC5749403.1"/>
    </source>
</evidence>
<feature type="compositionally biased region" description="Gly residues" evidence="3">
    <location>
        <begin position="79"/>
        <end position="94"/>
    </location>
</feature>
<comment type="caution">
    <text evidence="5">The sequence shown here is derived from an EMBL/GenBank/DDBJ whole genome shotgun (WGS) entry which is preliminary data.</text>
</comment>
<keyword evidence="2" id="KW-0804">Transcription</keyword>
<dbReference type="InterPro" id="IPR027383">
    <property type="entry name" value="Znf_put"/>
</dbReference>
<gene>
    <name evidence="5" type="ORF">ACFPZN_27600</name>
</gene>
<feature type="region of interest" description="Disordered" evidence="3">
    <location>
        <begin position="47"/>
        <end position="157"/>
    </location>
</feature>
<protein>
    <submittedName>
        <fullName evidence="5">Anti-sigma factor family protein</fullName>
    </submittedName>
</protein>
<dbReference type="Proteomes" id="UP001596074">
    <property type="component" value="Unassembled WGS sequence"/>
</dbReference>
<evidence type="ECO:0000259" key="4">
    <source>
        <dbReference type="Pfam" id="PF13490"/>
    </source>
</evidence>
<evidence type="ECO:0000313" key="6">
    <source>
        <dbReference type="Proteomes" id="UP001596074"/>
    </source>
</evidence>
<dbReference type="EMBL" id="JBHSON010000042">
    <property type="protein sequence ID" value="MFC5749403.1"/>
    <property type="molecule type" value="Genomic_DNA"/>
</dbReference>
<evidence type="ECO:0000256" key="2">
    <source>
        <dbReference type="ARBA" id="ARBA00023163"/>
    </source>
</evidence>
<evidence type="ECO:0000256" key="1">
    <source>
        <dbReference type="ARBA" id="ARBA00023015"/>
    </source>
</evidence>
<evidence type="ECO:0000256" key="3">
    <source>
        <dbReference type="SAM" id="MobiDB-lite"/>
    </source>
</evidence>
<keyword evidence="1" id="KW-0805">Transcription regulation</keyword>
<organism evidence="5 6">
    <name type="scientific">Actinomadura rugatobispora</name>
    <dbReference type="NCBI Taxonomy" id="1994"/>
    <lineage>
        <taxon>Bacteria</taxon>
        <taxon>Bacillati</taxon>
        <taxon>Actinomycetota</taxon>
        <taxon>Actinomycetes</taxon>
        <taxon>Streptosporangiales</taxon>
        <taxon>Thermomonosporaceae</taxon>
        <taxon>Actinomadura</taxon>
    </lineage>
</organism>
<dbReference type="InterPro" id="IPR041916">
    <property type="entry name" value="Anti_sigma_zinc_sf"/>
</dbReference>
<dbReference type="RefSeq" id="WP_378285128.1">
    <property type="nucleotide sequence ID" value="NZ_JBHSON010000042.1"/>
</dbReference>
<feature type="domain" description="Putative zinc-finger" evidence="4">
    <location>
        <begin position="6"/>
        <end position="35"/>
    </location>
</feature>
<name>A0ABW1A4F8_9ACTN</name>
<accession>A0ABW1A4F8</accession>
<dbReference type="Gene3D" id="1.10.10.1320">
    <property type="entry name" value="Anti-sigma factor, zinc-finger domain"/>
    <property type="match status" value="1"/>
</dbReference>
<sequence length="232" mass="23824">MSCLGERLTALVDGELGHEERDRAHAHLAVCERCRSEADSLRKLKGRLRGLGGLPPSDGADDLPSGDFMARLRGLAQPEGGGLPGERGLPGEGSPGDRRRDHDDFPGRRGPDDAPSPAPRTRPQRGLGASSTSARPRDNRPAGRVALAPGGGRGAGAVAVRRGSSRRYLAVGAATLVIGLGAASYAAGGQAEVPTVSPAFDRFAVEHALTSGDVPMTDPVDGATPVPSVPEP</sequence>
<dbReference type="Pfam" id="PF13490">
    <property type="entry name" value="zf-HC2"/>
    <property type="match status" value="1"/>
</dbReference>
<reference evidence="6" key="1">
    <citation type="journal article" date="2019" name="Int. J. Syst. Evol. Microbiol.">
        <title>The Global Catalogue of Microorganisms (GCM) 10K type strain sequencing project: providing services to taxonomists for standard genome sequencing and annotation.</title>
        <authorList>
            <consortium name="The Broad Institute Genomics Platform"/>
            <consortium name="The Broad Institute Genome Sequencing Center for Infectious Disease"/>
            <person name="Wu L."/>
            <person name="Ma J."/>
        </authorList>
    </citation>
    <scope>NUCLEOTIDE SEQUENCE [LARGE SCALE GENOMIC DNA]</scope>
    <source>
        <strain evidence="6">KCTC 42087</strain>
    </source>
</reference>
<keyword evidence="6" id="KW-1185">Reference proteome</keyword>